<sequence>MVPVSTPFFYLKTAFVSIFFTLIFSLQASAQIAITNDAQLKAETRKSRREAARIKADYKESHLNTSNFTYKKGKSGRKQVDVQEGWESYQFTNNGNVLYTEPGKLKLKHKADRKKKK</sequence>
<keyword evidence="1" id="KW-0732">Signal</keyword>
<gene>
    <name evidence="2" type="ORF">HUW48_20165</name>
</gene>
<protein>
    <recommendedName>
        <fullName evidence="4">PepSY domain-containing protein</fullName>
    </recommendedName>
</protein>
<evidence type="ECO:0000313" key="3">
    <source>
        <dbReference type="Proteomes" id="UP000514509"/>
    </source>
</evidence>
<dbReference type="EMBL" id="CP055153">
    <property type="protein sequence ID" value="QMU30201.1"/>
    <property type="molecule type" value="Genomic_DNA"/>
</dbReference>
<keyword evidence="3" id="KW-1185">Reference proteome</keyword>
<evidence type="ECO:0000256" key="1">
    <source>
        <dbReference type="SAM" id="SignalP"/>
    </source>
</evidence>
<dbReference type="KEGG" id="add:HUW48_20165"/>
<dbReference type="AlphaFoldDB" id="A0A7L7LBJ7"/>
<organism evidence="2 3">
    <name type="scientific">Adhaeribacter radiodurans</name>
    <dbReference type="NCBI Taxonomy" id="2745197"/>
    <lineage>
        <taxon>Bacteria</taxon>
        <taxon>Pseudomonadati</taxon>
        <taxon>Bacteroidota</taxon>
        <taxon>Cytophagia</taxon>
        <taxon>Cytophagales</taxon>
        <taxon>Hymenobacteraceae</taxon>
        <taxon>Adhaeribacter</taxon>
    </lineage>
</organism>
<proteinExistence type="predicted"/>
<feature type="signal peptide" evidence="1">
    <location>
        <begin position="1"/>
        <end position="30"/>
    </location>
</feature>
<name>A0A7L7LBJ7_9BACT</name>
<evidence type="ECO:0008006" key="4">
    <source>
        <dbReference type="Google" id="ProtNLM"/>
    </source>
</evidence>
<accession>A0A7L7LBJ7</accession>
<feature type="chain" id="PRO_5029908321" description="PepSY domain-containing protein" evidence="1">
    <location>
        <begin position="31"/>
        <end position="117"/>
    </location>
</feature>
<reference evidence="2 3" key="1">
    <citation type="submission" date="2020-08" db="EMBL/GenBank/DDBJ databases">
        <title>Adhaeribacter dokdonensis sp. nov., isolated from the rhizosphere of Elymus tsukushiensis, a plant native to the Dokdo Islands, Republic of Korea.</title>
        <authorList>
            <person name="Ghim S.Y."/>
        </authorList>
    </citation>
    <scope>NUCLEOTIDE SEQUENCE [LARGE SCALE GENOMIC DNA]</scope>
    <source>
        <strain evidence="2 3">KUDC8001</strain>
    </source>
</reference>
<dbReference type="Proteomes" id="UP000514509">
    <property type="component" value="Chromosome"/>
</dbReference>
<dbReference type="RefSeq" id="WP_182412657.1">
    <property type="nucleotide sequence ID" value="NZ_CP055153.1"/>
</dbReference>
<evidence type="ECO:0000313" key="2">
    <source>
        <dbReference type="EMBL" id="QMU30201.1"/>
    </source>
</evidence>